<reference evidence="1 2" key="1">
    <citation type="submission" date="2014-09" db="EMBL/GenBank/DDBJ databases">
        <title>Draft Genome Sequence of Draconibacterium sp. JN14CK-3.</title>
        <authorList>
            <person name="Dong C."/>
            <person name="Lai Q."/>
            <person name="Shao Z."/>
        </authorList>
    </citation>
    <scope>NUCLEOTIDE SEQUENCE [LARGE SCALE GENOMIC DNA]</scope>
    <source>
        <strain evidence="1 2">JN14CK-3</strain>
    </source>
</reference>
<gene>
    <name evidence="1" type="ORF">LH29_02535</name>
</gene>
<dbReference type="AlphaFoldDB" id="A0A0D8JBN8"/>
<organism evidence="1 2">
    <name type="scientific">Draconibacterium sediminis</name>
    <dbReference type="NCBI Taxonomy" id="1544798"/>
    <lineage>
        <taxon>Bacteria</taxon>
        <taxon>Pseudomonadati</taxon>
        <taxon>Bacteroidota</taxon>
        <taxon>Bacteroidia</taxon>
        <taxon>Marinilabiliales</taxon>
        <taxon>Prolixibacteraceae</taxon>
        <taxon>Draconibacterium</taxon>
    </lineage>
</organism>
<dbReference type="Pfam" id="PF13177">
    <property type="entry name" value="DNA_pol3_delta2"/>
    <property type="match status" value="1"/>
</dbReference>
<protein>
    <submittedName>
        <fullName evidence="1">DNA polymerase III subunit delta</fullName>
    </submittedName>
</protein>
<dbReference type="InterPro" id="IPR050238">
    <property type="entry name" value="DNA_Rep/Repair_Clamp_Loader"/>
</dbReference>
<dbReference type="EMBL" id="JRHC01000001">
    <property type="protein sequence ID" value="KJF44395.1"/>
    <property type="molecule type" value="Genomic_DNA"/>
</dbReference>
<accession>A0A0D8JBN8</accession>
<dbReference type="RefSeq" id="WP_045025948.1">
    <property type="nucleotide sequence ID" value="NZ_JRHC01000001.1"/>
</dbReference>
<dbReference type="Gene3D" id="3.40.50.300">
    <property type="entry name" value="P-loop containing nucleotide triphosphate hydrolases"/>
    <property type="match status" value="1"/>
</dbReference>
<name>A0A0D8JBN8_9BACT</name>
<dbReference type="PATRIC" id="fig|1544798.3.peg.526"/>
<comment type="caution">
    <text evidence="1">The sequence shown here is derived from an EMBL/GenBank/DDBJ whole genome shotgun (WGS) entry which is preliminary data.</text>
</comment>
<dbReference type="STRING" id="1544798.LH29_02535"/>
<proteinExistence type="predicted"/>
<dbReference type="GO" id="GO:0006261">
    <property type="term" value="P:DNA-templated DNA replication"/>
    <property type="evidence" value="ECO:0007669"/>
    <property type="project" value="TreeGrafter"/>
</dbReference>
<dbReference type="SUPFAM" id="SSF52540">
    <property type="entry name" value="P-loop containing nucleoside triphosphate hydrolases"/>
    <property type="match status" value="1"/>
</dbReference>
<dbReference type="OrthoDB" id="9811073at2"/>
<evidence type="ECO:0000313" key="2">
    <source>
        <dbReference type="Proteomes" id="UP000032544"/>
    </source>
</evidence>
<sequence length="374" mass="43167">MFFKDVVGQENIKSRLIRSVQEQRISHAQLFSGPSGTGKLAMALAYAQYVSCKNRSETDSCGTCPSCHKYQKMAHPDLHFVFPIFNAKQFNKPVSDDFLPKWREKVLANPYFELSDWLSHIDAGNAQGEIYERESESILRKLNLKSFESEFKVMIIWLPEKMNIACSNKLLKMIEEPPSKTLFILVTENEEGVIGTIRSRAQLVKFPFVDNQSIKNALLKIEGVDPAIIPDAVHLASGSYLKALSYLSPSDDEQFYFQKFQEMMRFAYARQVKDMIDWADEMAKIGRDKQKAFFAASLRLVREYFVSNMKRSEIVYMNRAEKDWGKKFAPFINERNIVAFADEFELAIKHISMNGNPRIVFMDTGLRMVRLIKR</sequence>
<dbReference type="PANTHER" id="PTHR11669">
    <property type="entry name" value="REPLICATION FACTOR C / DNA POLYMERASE III GAMMA-TAU SUBUNIT"/>
    <property type="match status" value="1"/>
</dbReference>
<dbReference type="Proteomes" id="UP000032544">
    <property type="component" value="Unassembled WGS sequence"/>
</dbReference>
<keyword evidence="2" id="KW-1185">Reference proteome</keyword>
<dbReference type="PANTHER" id="PTHR11669:SF8">
    <property type="entry name" value="DNA POLYMERASE III SUBUNIT DELTA"/>
    <property type="match status" value="1"/>
</dbReference>
<dbReference type="InterPro" id="IPR027417">
    <property type="entry name" value="P-loop_NTPase"/>
</dbReference>
<evidence type="ECO:0000313" key="1">
    <source>
        <dbReference type="EMBL" id="KJF44395.1"/>
    </source>
</evidence>